<dbReference type="CTD" id="20198723"/>
<dbReference type="eggNOG" id="KOG3771">
    <property type="taxonomic scope" value="Eukaryota"/>
</dbReference>
<feature type="compositionally biased region" description="Polar residues" evidence="3">
    <location>
        <begin position="124"/>
        <end position="134"/>
    </location>
</feature>
<dbReference type="PANTHER" id="PTHR46514:SF3">
    <property type="entry name" value="AMPHIPHYSIN"/>
    <property type="match status" value="1"/>
</dbReference>
<dbReference type="InterPro" id="IPR003005">
    <property type="entry name" value="Amphiphysin"/>
</dbReference>
<feature type="region of interest" description="Disordered" evidence="3">
    <location>
        <begin position="187"/>
        <end position="234"/>
    </location>
</feature>
<evidence type="ECO:0000313" key="7">
    <source>
        <dbReference type="Proteomes" id="UP000015101"/>
    </source>
</evidence>
<organism evidence="6 7">
    <name type="scientific">Helobdella robusta</name>
    <name type="common">Californian leech</name>
    <dbReference type="NCBI Taxonomy" id="6412"/>
    <lineage>
        <taxon>Eukaryota</taxon>
        <taxon>Metazoa</taxon>
        <taxon>Spiralia</taxon>
        <taxon>Lophotrochozoa</taxon>
        <taxon>Annelida</taxon>
        <taxon>Clitellata</taxon>
        <taxon>Hirudinea</taxon>
        <taxon>Rhynchobdellida</taxon>
        <taxon>Glossiphoniidae</taxon>
        <taxon>Helobdella</taxon>
    </lineage>
</organism>
<evidence type="ECO:0000259" key="4">
    <source>
        <dbReference type="PROSITE" id="PS50002"/>
    </source>
</evidence>
<dbReference type="HOGENOM" id="CLU_834917_0_0_1"/>
<feature type="compositionally biased region" description="Acidic residues" evidence="3">
    <location>
        <begin position="87"/>
        <end position="107"/>
    </location>
</feature>
<reference evidence="5 7" key="2">
    <citation type="journal article" date="2013" name="Nature">
        <title>Insights into bilaterian evolution from three spiralian genomes.</title>
        <authorList>
            <person name="Simakov O."/>
            <person name="Marletaz F."/>
            <person name="Cho S.J."/>
            <person name="Edsinger-Gonzales E."/>
            <person name="Havlak P."/>
            <person name="Hellsten U."/>
            <person name="Kuo D.H."/>
            <person name="Larsson T."/>
            <person name="Lv J."/>
            <person name="Arendt D."/>
            <person name="Savage R."/>
            <person name="Osoegawa K."/>
            <person name="de Jong P."/>
            <person name="Grimwood J."/>
            <person name="Chapman J.A."/>
            <person name="Shapiro H."/>
            <person name="Aerts A."/>
            <person name="Otillar R.P."/>
            <person name="Terry A.Y."/>
            <person name="Boore J.L."/>
            <person name="Grigoriev I.V."/>
            <person name="Lindberg D.R."/>
            <person name="Seaver E.C."/>
            <person name="Weisblat D.A."/>
            <person name="Putnam N.H."/>
            <person name="Rokhsar D.S."/>
        </authorList>
    </citation>
    <scope>NUCLEOTIDE SEQUENCE</scope>
</reference>
<dbReference type="SMART" id="SM00326">
    <property type="entry name" value="SH3"/>
    <property type="match status" value="1"/>
</dbReference>
<reference evidence="6" key="3">
    <citation type="submission" date="2015-06" db="UniProtKB">
        <authorList>
            <consortium name="EnsemblMetazoa"/>
        </authorList>
    </citation>
    <scope>IDENTIFICATION</scope>
</reference>
<dbReference type="FunFam" id="2.30.30.40:FF:000172">
    <property type="entry name" value="Amphiphysin, isoform B"/>
    <property type="match status" value="1"/>
</dbReference>
<dbReference type="PROSITE" id="PS50002">
    <property type="entry name" value="SH3"/>
    <property type="match status" value="1"/>
</dbReference>
<dbReference type="EnsemblMetazoa" id="HelroT160396">
    <property type="protein sequence ID" value="HelroP160396"/>
    <property type="gene ID" value="HelroG160396"/>
</dbReference>
<feature type="compositionally biased region" description="Basic and acidic residues" evidence="3">
    <location>
        <begin position="190"/>
        <end position="200"/>
    </location>
</feature>
<feature type="compositionally biased region" description="Low complexity" evidence="3">
    <location>
        <begin position="214"/>
        <end position="230"/>
    </location>
</feature>
<evidence type="ECO:0000256" key="3">
    <source>
        <dbReference type="SAM" id="MobiDB-lite"/>
    </source>
</evidence>
<feature type="region of interest" description="Disordered" evidence="3">
    <location>
        <begin position="55"/>
        <end position="140"/>
    </location>
</feature>
<evidence type="ECO:0000256" key="1">
    <source>
        <dbReference type="ARBA" id="ARBA00022443"/>
    </source>
</evidence>
<feature type="region of interest" description="Disordered" evidence="3">
    <location>
        <begin position="1"/>
        <end position="37"/>
    </location>
</feature>
<dbReference type="EMBL" id="KB096324">
    <property type="protein sequence ID" value="ESO06238.1"/>
    <property type="molecule type" value="Genomic_DNA"/>
</dbReference>
<name>T1EQ73_HELRO</name>
<dbReference type="EMBL" id="AMQM01000591">
    <property type="status" value="NOT_ANNOTATED_CDS"/>
    <property type="molecule type" value="Genomic_DNA"/>
</dbReference>
<dbReference type="InParanoid" id="T1EQ73"/>
<keyword evidence="1 2" id="KW-0728">SH3 domain</keyword>
<dbReference type="InterPro" id="IPR036028">
    <property type="entry name" value="SH3-like_dom_sf"/>
</dbReference>
<dbReference type="KEGG" id="hro:HELRODRAFT_160396"/>
<accession>T1EQ73</accession>
<proteinExistence type="predicted"/>
<dbReference type="OrthoDB" id="446293at2759"/>
<dbReference type="Proteomes" id="UP000015101">
    <property type="component" value="Unassembled WGS sequence"/>
</dbReference>
<dbReference type="PANTHER" id="PTHR46514">
    <property type="entry name" value="AMPHIPHYSIN"/>
    <property type="match status" value="1"/>
</dbReference>
<keyword evidence="7" id="KW-1185">Reference proteome</keyword>
<dbReference type="Pfam" id="PF14604">
    <property type="entry name" value="SH3_9"/>
    <property type="match status" value="1"/>
</dbReference>
<gene>
    <name evidence="6" type="primary">20198723</name>
    <name evidence="5" type="ORF">HELRODRAFT_160396</name>
</gene>
<dbReference type="SUPFAM" id="SSF50044">
    <property type="entry name" value="SH3-domain"/>
    <property type="match status" value="1"/>
</dbReference>
<dbReference type="STRING" id="6412.T1EQ73"/>
<sequence length="333" mass="36259">MSHPIQSLLADAKNYGDRHASSPPPKPPQPSYKLHKPDDEVQFLEKEYSLTEIANNECNKNNKSPGRSTFSAKKVFLNKSSSAKVDNDDDDGDNDDDHAENDDDENGELVVVEVHNNKVLDRSMPSSPDQTANNKVGDHCNDANINGQYEVCSPSSINSDKSDKVLEHDVADKEKCQVTVGTVSSNESLDVNKSRNDKQSVVETEATAIKSDQTPSPTTSSPHTAPTSTSELLSSTAFPVKTGSAIDESEGAASVSSGRISTFVPPSRILFKVEATHKYVGEDIDELSFDIGDIITVVPFDNPDDQDDGWLMGIIEKSKEKGVFPQNFTKMIQ</sequence>
<evidence type="ECO:0000313" key="6">
    <source>
        <dbReference type="EnsemblMetazoa" id="HelroP160396"/>
    </source>
</evidence>
<dbReference type="AlphaFoldDB" id="T1EQ73"/>
<dbReference type="GeneID" id="20198723"/>
<reference evidence="7" key="1">
    <citation type="submission" date="2012-12" db="EMBL/GenBank/DDBJ databases">
        <authorList>
            <person name="Hellsten U."/>
            <person name="Grimwood J."/>
            <person name="Chapman J.A."/>
            <person name="Shapiro H."/>
            <person name="Aerts A."/>
            <person name="Otillar R.P."/>
            <person name="Terry A.Y."/>
            <person name="Boore J.L."/>
            <person name="Simakov O."/>
            <person name="Marletaz F."/>
            <person name="Cho S.-J."/>
            <person name="Edsinger-Gonzales E."/>
            <person name="Havlak P."/>
            <person name="Kuo D.-H."/>
            <person name="Larsson T."/>
            <person name="Lv J."/>
            <person name="Arendt D."/>
            <person name="Savage R."/>
            <person name="Osoegawa K."/>
            <person name="de Jong P."/>
            <person name="Lindberg D.R."/>
            <person name="Seaver E.C."/>
            <person name="Weisblat D.A."/>
            <person name="Putnam N.H."/>
            <person name="Grigoriev I.V."/>
            <person name="Rokhsar D.S."/>
        </authorList>
    </citation>
    <scope>NUCLEOTIDE SEQUENCE</scope>
</reference>
<evidence type="ECO:0000256" key="2">
    <source>
        <dbReference type="PROSITE-ProRule" id="PRU00192"/>
    </source>
</evidence>
<dbReference type="Gene3D" id="2.30.30.40">
    <property type="entry name" value="SH3 Domains"/>
    <property type="match status" value="1"/>
</dbReference>
<feature type="compositionally biased region" description="Polar residues" evidence="3">
    <location>
        <begin position="55"/>
        <end position="71"/>
    </location>
</feature>
<dbReference type="RefSeq" id="XP_009015606.1">
    <property type="nucleotide sequence ID" value="XM_009017358.1"/>
</dbReference>
<dbReference type="InterPro" id="IPR001452">
    <property type="entry name" value="SH3_domain"/>
</dbReference>
<protein>
    <recommendedName>
        <fullName evidence="4">SH3 domain-containing protein</fullName>
    </recommendedName>
</protein>
<dbReference type="CDD" id="cd11790">
    <property type="entry name" value="SH3_Amphiphysin"/>
    <property type="match status" value="1"/>
</dbReference>
<evidence type="ECO:0000313" key="5">
    <source>
        <dbReference type="EMBL" id="ESO06238.1"/>
    </source>
</evidence>
<feature type="domain" description="SH3" evidence="4">
    <location>
        <begin position="268"/>
        <end position="333"/>
    </location>
</feature>